<keyword evidence="3" id="KW-1185">Reference proteome</keyword>
<dbReference type="RefSeq" id="WP_093882940.1">
    <property type="nucleotide sequence ID" value="NZ_FOBS01000007.1"/>
</dbReference>
<keyword evidence="2" id="KW-0808">Transferase</keyword>
<dbReference type="GO" id="GO:0016301">
    <property type="term" value="F:kinase activity"/>
    <property type="evidence" value="ECO:0007669"/>
    <property type="project" value="UniProtKB-KW"/>
</dbReference>
<dbReference type="PANTHER" id="PTHR42774">
    <property type="entry name" value="PHOSPHOTRANSFERASE SYSTEM TRANSPORT PROTEIN"/>
    <property type="match status" value="1"/>
</dbReference>
<feature type="domain" description="Carbohydrate kinase PfkB" evidence="1">
    <location>
        <begin position="33"/>
        <end position="296"/>
    </location>
</feature>
<dbReference type="SUPFAM" id="SSF53613">
    <property type="entry name" value="Ribokinase-like"/>
    <property type="match status" value="1"/>
</dbReference>
<sequence length="310" mass="33069">MTKEIQASPSPPLIFGLGQCSLDYLGRIADYPPPDVKCEFSGLVVQGGGPVATALAALSRWELRCAFSGMIGDDAFGGAIEASLRKEGIDTSDLIVRRDSASQFAFIAVEPNAGRRTIFWQRPTGKPPGPEEIPQAKIREAAVLHTDGLFIDASLQACRIARQAGVPVVVDAGTLRDGMLELARLSDYFIASETFARQLMGDRNPLDACAFLLEQGPRLVAVTLGAAGYGALYGKTAIRKPAYPVAAVDTTGCGDIFHAGFIFGLIQQWDYALCLDFAAWAAAQVSLEMGGRKGIPSLSRIMSQGYPLKP</sequence>
<dbReference type="InterPro" id="IPR029056">
    <property type="entry name" value="Ribokinase-like"/>
</dbReference>
<dbReference type="Pfam" id="PF00294">
    <property type="entry name" value="PfkB"/>
    <property type="match status" value="1"/>
</dbReference>
<keyword evidence="2" id="KW-0418">Kinase</keyword>
<evidence type="ECO:0000313" key="2">
    <source>
        <dbReference type="EMBL" id="SEM23266.1"/>
    </source>
</evidence>
<dbReference type="PANTHER" id="PTHR42774:SF3">
    <property type="entry name" value="KETOHEXOKINASE"/>
    <property type="match status" value="1"/>
</dbReference>
<name>A0A1H7WNV4_9BACT</name>
<reference evidence="2 3" key="1">
    <citation type="submission" date="2016-10" db="EMBL/GenBank/DDBJ databases">
        <authorList>
            <person name="de Groot N.N."/>
        </authorList>
    </citation>
    <scope>NUCLEOTIDE SEQUENCE [LARGE SCALE GENOMIC DNA]</scope>
    <source>
        <strain evidence="2 3">DSM 8423</strain>
    </source>
</reference>
<organism evidence="2 3">
    <name type="scientific">Syntrophus gentianae</name>
    <dbReference type="NCBI Taxonomy" id="43775"/>
    <lineage>
        <taxon>Bacteria</taxon>
        <taxon>Pseudomonadati</taxon>
        <taxon>Thermodesulfobacteriota</taxon>
        <taxon>Syntrophia</taxon>
        <taxon>Syntrophales</taxon>
        <taxon>Syntrophaceae</taxon>
        <taxon>Syntrophus</taxon>
    </lineage>
</organism>
<dbReference type="Gene3D" id="3.40.1190.20">
    <property type="match status" value="1"/>
</dbReference>
<dbReference type="InterPro" id="IPR011611">
    <property type="entry name" value="PfkB_dom"/>
</dbReference>
<dbReference type="OrthoDB" id="9795789at2"/>
<dbReference type="Proteomes" id="UP000198744">
    <property type="component" value="Unassembled WGS sequence"/>
</dbReference>
<dbReference type="AlphaFoldDB" id="A0A1H7WNV4"/>
<dbReference type="EMBL" id="FOBS01000007">
    <property type="protein sequence ID" value="SEM23266.1"/>
    <property type="molecule type" value="Genomic_DNA"/>
</dbReference>
<dbReference type="STRING" id="43775.SAMN04489760_10781"/>
<evidence type="ECO:0000313" key="3">
    <source>
        <dbReference type="Proteomes" id="UP000198744"/>
    </source>
</evidence>
<proteinExistence type="predicted"/>
<accession>A0A1H7WNV4</accession>
<dbReference type="InterPro" id="IPR052562">
    <property type="entry name" value="Ketohexokinase-related"/>
</dbReference>
<protein>
    <submittedName>
        <fullName evidence="2">Ribokinase</fullName>
    </submittedName>
</protein>
<evidence type="ECO:0000259" key="1">
    <source>
        <dbReference type="Pfam" id="PF00294"/>
    </source>
</evidence>
<gene>
    <name evidence="2" type="ORF">SAMN04489760_10781</name>
</gene>